<name>A0A015KDE1_RHIIW</name>
<keyword evidence="3" id="KW-0547">Nucleotide-binding</keyword>
<dbReference type="GO" id="GO:0005524">
    <property type="term" value="F:ATP binding"/>
    <property type="evidence" value="ECO:0007669"/>
    <property type="project" value="UniProtKB-KW"/>
</dbReference>
<dbReference type="Gene3D" id="3.40.50.300">
    <property type="entry name" value="P-loop containing nucleotide triphosphate hydrolases"/>
    <property type="match status" value="1"/>
</dbReference>
<evidence type="ECO:0000256" key="4">
    <source>
        <dbReference type="ARBA" id="ARBA00022840"/>
    </source>
</evidence>
<accession>A0A015KDE1</accession>
<dbReference type="AlphaFoldDB" id="A0A015KDE1"/>
<dbReference type="STRING" id="1432141.A0A015KDE1"/>
<reference evidence="6 7" key="1">
    <citation type="submission" date="2014-02" db="EMBL/GenBank/DDBJ databases">
        <title>Single nucleus genome sequencing reveals high similarity among nuclei of an endomycorrhizal fungus.</title>
        <authorList>
            <person name="Lin K."/>
            <person name="Geurts R."/>
            <person name="Zhang Z."/>
            <person name="Limpens E."/>
            <person name="Saunders D.G."/>
            <person name="Mu D."/>
            <person name="Pang E."/>
            <person name="Cao H."/>
            <person name="Cha H."/>
            <person name="Lin T."/>
            <person name="Zhou Q."/>
            <person name="Shang Y."/>
            <person name="Li Y."/>
            <person name="Ivanov S."/>
            <person name="Sharma T."/>
            <person name="Velzen R.V."/>
            <person name="Ruijter N.D."/>
            <person name="Aanen D.K."/>
            <person name="Win J."/>
            <person name="Kamoun S."/>
            <person name="Bisseling T."/>
            <person name="Huang S."/>
        </authorList>
    </citation>
    <scope>NUCLEOTIDE SEQUENCE [LARGE SCALE GENOMIC DNA]</scope>
    <source>
        <strain evidence="7">DAOM197198w</strain>
    </source>
</reference>
<keyword evidence="7" id="KW-1185">Reference proteome</keyword>
<keyword evidence="4 6" id="KW-0067">ATP-binding</keyword>
<dbReference type="PANTHER" id="PTHR43335">
    <property type="entry name" value="ABC TRANSPORTER, ATP-BINDING PROTEIN"/>
    <property type="match status" value="1"/>
</dbReference>
<keyword evidence="2" id="KW-0813">Transport</keyword>
<dbReference type="HOGENOM" id="CLU_000604_1_2_1"/>
<dbReference type="PROSITE" id="PS50893">
    <property type="entry name" value="ABC_TRANSPORTER_2"/>
    <property type="match status" value="1"/>
</dbReference>
<organism evidence="6 7">
    <name type="scientific">Rhizophagus irregularis (strain DAOM 197198w)</name>
    <name type="common">Glomus intraradices</name>
    <dbReference type="NCBI Taxonomy" id="1432141"/>
    <lineage>
        <taxon>Eukaryota</taxon>
        <taxon>Fungi</taxon>
        <taxon>Fungi incertae sedis</taxon>
        <taxon>Mucoromycota</taxon>
        <taxon>Glomeromycotina</taxon>
        <taxon>Glomeromycetes</taxon>
        <taxon>Glomerales</taxon>
        <taxon>Glomeraceae</taxon>
        <taxon>Rhizophagus</taxon>
    </lineage>
</organism>
<dbReference type="SMART" id="SM00382">
    <property type="entry name" value="AAA"/>
    <property type="match status" value="1"/>
</dbReference>
<comment type="caution">
    <text evidence="6">The sequence shown here is derived from an EMBL/GenBank/DDBJ whole genome shotgun (WGS) entry which is preliminary data.</text>
</comment>
<dbReference type="InterPro" id="IPR003439">
    <property type="entry name" value="ABC_transporter-like_ATP-bd"/>
</dbReference>
<sequence length="304" mass="33644">MPRTVLEVKNLTKKIAGKTILNDITFSLDEGEILGLLGKNGAGKTTTLKIIVGLVSKTSGTVYINNINTEKQFIESIKHVGAIIENPEMYGYLSGYKNLIHFARMSNCKISKSEIEKVVKLVGLETAINKKFKTYSLGMKQRLGIAQAIIHKPALLILDEPTNGLDPQGIYQLRGYLKELTKQGTSILISSHLLSEMQLLCDKLVIIDNGKILKSGSLDDLVNTNAEKLVEFSVNNPIKAKEIITGLFPTKKVTLDGYNVIIKIDSDNIALINQEFVKNEVVVTGIVTKQNTLEEQFLDLTREE</sequence>
<comment type="similarity">
    <text evidence="1">Belongs to the ABC transporter superfamily.</text>
</comment>
<evidence type="ECO:0000313" key="6">
    <source>
        <dbReference type="EMBL" id="EXX79787.1"/>
    </source>
</evidence>
<dbReference type="OrthoDB" id="10255969at2759"/>
<dbReference type="InterPro" id="IPR017871">
    <property type="entry name" value="ABC_transporter-like_CS"/>
</dbReference>
<dbReference type="GO" id="GO:0016887">
    <property type="term" value="F:ATP hydrolysis activity"/>
    <property type="evidence" value="ECO:0007669"/>
    <property type="project" value="InterPro"/>
</dbReference>
<dbReference type="Proteomes" id="UP000022910">
    <property type="component" value="Unassembled WGS sequence"/>
</dbReference>
<evidence type="ECO:0000313" key="7">
    <source>
        <dbReference type="Proteomes" id="UP000022910"/>
    </source>
</evidence>
<evidence type="ECO:0000256" key="3">
    <source>
        <dbReference type="ARBA" id="ARBA00022741"/>
    </source>
</evidence>
<dbReference type="InterPro" id="IPR027417">
    <property type="entry name" value="P-loop_NTPase"/>
</dbReference>
<dbReference type="PANTHER" id="PTHR43335:SF4">
    <property type="entry name" value="ABC TRANSPORTER, ATP-BINDING PROTEIN"/>
    <property type="match status" value="1"/>
</dbReference>
<proteinExistence type="inferred from homology"/>
<evidence type="ECO:0000256" key="2">
    <source>
        <dbReference type="ARBA" id="ARBA00022448"/>
    </source>
</evidence>
<dbReference type="InterPro" id="IPR003593">
    <property type="entry name" value="AAA+_ATPase"/>
</dbReference>
<evidence type="ECO:0000259" key="5">
    <source>
        <dbReference type="PROSITE" id="PS50893"/>
    </source>
</evidence>
<dbReference type="OMA" id="MNYSRGM"/>
<protein>
    <submittedName>
        <fullName evidence="6">ATP-binding cassette permease MDL2</fullName>
    </submittedName>
</protein>
<dbReference type="Pfam" id="PF00005">
    <property type="entry name" value="ABC_tran"/>
    <property type="match status" value="1"/>
</dbReference>
<feature type="domain" description="ABC transporter" evidence="5">
    <location>
        <begin position="6"/>
        <end position="234"/>
    </location>
</feature>
<dbReference type="EMBL" id="JEMT01001363">
    <property type="protein sequence ID" value="EXX79787.1"/>
    <property type="molecule type" value="Genomic_DNA"/>
</dbReference>
<dbReference type="PROSITE" id="PS00211">
    <property type="entry name" value="ABC_TRANSPORTER_1"/>
    <property type="match status" value="1"/>
</dbReference>
<evidence type="ECO:0000256" key="1">
    <source>
        <dbReference type="ARBA" id="ARBA00005417"/>
    </source>
</evidence>
<gene>
    <name evidence="6" type="ORF">RirG_002250</name>
</gene>
<dbReference type="SUPFAM" id="SSF52540">
    <property type="entry name" value="P-loop containing nucleoside triphosphate hydrolases"/>
    <property type="match status" value="1"/>
</dbReference>